<reference evidence="2 3" key="1">
    <citation type="submission" date="2024-09" db="EMBL/GenBank/DDBJ databases">
        <authorList>
            <person name="Sun Q."/>
            <person name="Mori K."/>
        </authorList>
    </citation>
    <scope>NUCLEOTIDE SEQUENCE [LARGE SCALE GENOMIC DNA]</scope>
    <source>
        <strain evidence="2 3">JCM 4557</strain>
    </source>
</reference>
<feature type="transmembrane region" description="Helical" evidence="1">
    <location>
        <begin position="89"/>
        <end position="110"/>
    </location>
</feature>
<evidence type="ECO:0000313" key="2">
    <source>
        <dbReference type="EMBL" id="MFC0844459.1"/>
    </source>
</evidence>
<keyword evidence="3" id="KW-1185">Reference proteome</keyword>
<dbReference type="EMBL" id="JBHMQV010000009">
    <property type="protein sequence ID" value="MFC0844459.1"/>
    <property type="molecule type" value="Genomic_DNA"/>
</dbReference>
<gene>
    <name evidence="2" type="ORF">ACFH04_12200</name>
</gene>
<comment type="caution">
    <text evidence="2">The sequence shown here is derived from an EMBL/GenBank/DDBJ whole genome shotgun (WGS) entry which is preliminary data.</text>
</comment>
<organism evidence="2 3">
    <name type="scientific">Streptomyces noboritoensis</name>
    <dbReference type="NCBI Taxonomy" id="67337"/>
    <lineage>
        <taxon>Bacteria</taxon>
        <taxon>Bacillati</taxon>
        <taxon>Actinomycetota</taxon>
        <taxon>Actinomycetes</taxon>
        <taxon>Kitasatosporales</taxon>
        <taxon>Streptomycetaceae</taxon>
        <taxon>Streptomyces</taxon>
    </lineage>
</organism>
<protein>
    <recommendedName>
        <fullName evidence="4">Holin</fullName>
    </recommendedName>
</protein>
<feature type="transmembrane region" description="Helical" evidence="1">
    <location>
        <begin position="63"/>
        <end position="83"/>
    </location>
</feature>
<accession>A0ABV6TH67</accession>
<sequence length="119" mass="12703">MTNPYQPTGQSPFVNAPLTGHRPRMFDSTLAKVIWTLVPVVTFGLGAAIPFVVAAVKGVVKPWIAISYVAAEVTLFGISTVAVDPDKESPFLGFLLVFLMATSATHTSLLDNDRVTVGK</sequence>
<name>A0ABV6TH67_9ACTN</name>
<feature type="transmembrane region" description="Helical" evidence="1">
    <location>
        <begin position="33"/>
        <end position="56"/>
    </location>
</feature>
<evidence type="ECO:0000256" key="1">
    <source>
        <dbReference type="SAM" id="Phobius"/>
    </source>
</evidence>
<dbReference type="Proteomes" id="UP001589887">
    <property type="component" value="Unassembled WGS sequence"/>
</dbReference>
<dbReference type="RefSeq" id="WP_394318713.1">
    <property type="nucleotide sequence ID" value="NZ_JBHMQV010000009.1"/>
</dbReference>
<keyword evidence="1" id="KW-1133">Transmembrane helix</keyword>
<keyword evidence="1" id="KW-0812">Transmembrane</keyword>
<proteinExistence type="predicted"/>
<evidence type="ECO:0000313" key="3">
    <source>
        <dbReference type="Proteomes" id="UP001589887"/>
    </source>
</evidence>
<keyword evidence="1" id="KW-0472">Membrane</keyword>
<evidence type="ECO:0008006" key="4">
    <source>
        <dbReference type="Google" id="ProtNLM"/>
    </source>
</evidence>